<evidence type="ECO:0000313" key="9">
    <source>
        <dbReference type="Proteomes" id="UP000243106"/>
    </source>
</evidence>
<proteinExistence type="predicted"/>
<name>A0A1I6A2E8_9RHOB</name>
<dbReference type="InterPro" id="IPR014710">
    <property type="entry name" value="RmlC-like_jellyroll"/>
</dbReference>
<dbReference type="EC" id="5.1.3.13" evidence="3"/>
<dbReference type="Pfam" id="PF00908">
    <property type="entry name" value="dTDP_sugar_isom"/>
    <property type="match status" value="1"/>
</dbReference>
<dbReference type="Proteomes" id="UP000243106">
    <property type="component" value="Unassembled WGS sequence"/>
</dbReference>
<sequence>MIVSMTRCYGLRLIEPRRFGDHRGFFAETWNRRSYKDQCIAIDWVQDNHSLSATPGTLRGMLLGSAPCAGQAGALWPRPAL</sequence>
<dbReference type="SUPFAM" id="SSF51182">
    <property type="entry name" value="RmlC-like cupins"/>
    <property type="match status" value="1"/>
</dbReference>
<protein>
    <recommendedName>
        <fullName evidence="4">dTDP-4-dehydrorhamnose 3,5-epimerase</fullName>
        <ecNumber evidence="3">5.1.3.13</ecNumber>
    </recommendedName>
    <alternativeName>
        <fullName evidence="6">Thymidine diphospho-4-keto-rhamnose 3,5-epimerase</fullName>
    </alternativeName>
    <alternativeName>
        <fullName evidence="5">dTDP-4-keto-6-deoxyglucose 3,5-epimerase</fullName>
    </alternativeName>
    <alternativeName>
        <fullName evidence="7">dTDP-6-deoxy-D-xylo-4-hexulose 3,5-epimerase</fullName>
    </alternativeName>
</protein>
<dbReference type="STRING" id="93684.SAMN05421853_11461"/>
<evidence type="ECO:0000313" key="8">
    <source>
        <dbReference type="EMBL" id="SFQ62914.1"/>
    </source>
</evidence>
<dbReference type="AlphaFoldDB" id="A0A1I6A2E8"/>
<keyword evidence="9" id="KW-1185">Reference proteome</keyword>
<comment type="function">
    <text evidence="2">Catalyzes the epimerization of the C3' and C5'positions of dTDP-6-deoxy-D-xylo-4-hexulose, forming dTDP-6-deoxy-L-lyxo-4-hexulose.</text>
</comment>
<evidence type="ECO:0000256" key="5">
    <source>
        <dbReference type="ARBA" id="ARBA00029758"/>
    </source>
</evidence>
<dbReference type="GO" id="GO:0008830">
    <property type="term" value="F:dTDP-4-dehydrorhamnose 3,5-epimerase activity"/>
    <property type="evidence" value="ECO:0007669"/>
    <property type="project" value="UniProtKB-EC"/>
</dbReference>
<dbReference type="Gene3D" id="2.60.120.10">
    <property type="entry name" value="Jelly Rolls"/>
    <property type="match status" value="1"/>
</dbReference>
<evidence type="ECO:0000256" key="6">
    <source>
        <dbReference type="ARBA" id="ARBA00031424"/>
    </source>
</evidence>
<evidence type="ECO:0000256" key="2">
    <source>
        <dbReference type="ARBA" id="ARBA00001997"/>
    </source>
</evidence>
<dbReference type="EMBL" id="FOXV01000014">
    <property type="protein sequence ID" value="SFQ62914.1"/>
    <property type="molecule type" value="Genomic_DNA"/>
</dbReference>
<evidence type="ECO:0000256" key="1">
    <source>
        <dbReference type="ARBA" id="ARBA00001298"/>
    </source>
</evidence>
<comment type="catalytic activity">
    <reaction evidence="1">
        <text>dTDP-4-dehydro-6-deoxy-alpha-D-glucose = dTDP-4-dehydro-beta-L-rhamnose</text>
        <dbReference type="Rhea" id="RHEA:16969"/>
        <dbReference type="ChEBI" id="CHEBI:57649"/>
        <dbReference type="ChEBI" id="CHEBI:62830"/>
        <dbReference type="EC" id="5.1.3.13"/>
    </reaction>
</comment>
<accession>A0A1I6A2E8</accession>
<reference evidence="9" key="1">
    <citation type="submission" date="2016-10" db="EMBL/GenBank/DDBJ databases">
        <authorList>
            <person name="Varghese N."/>
            <person name="Submissions S."/>
        </authorList>
    </citation>
    <scope>NUCLEOTIDE SEQUENCE [LARGE SCALE GENOMIC DNA]</scope>
    <source>
        <strain evidence="9">JCM 10271</strain>
    </source>
</reference>
<evidence type="ECO:0000256" key="7">
    <source>
        <dbReference type="ARBA" id="ARBA00033311"/>
    </source>
</evidence>
<evidence type="ECO:0000256" key="4">
    <source>
        <dbReference type="ARBA" id="ARBA00019595"/>
    </source>
</evidence>
<gene>
    <name evidence="8" type="ORF">SAMN05421853_11461</name>
</gene>
<dbReference type="InterPro" id="IPR000888">
    <property type="entry name" value="RmlC-like"/>
</dbReference>
<evidence type="ECO:0000256" key="3">
    <source>
        <dbReference type="ARBA" id="ARBA00012098"/>
    </source>
</evidence>
<dbReference type="InterPro" id="IPR011051">
    <property type="entry name" value="RmlC_Cupin_sf"/>
</dbReference>
<organism evidence="8 9">
    <name type="scientific">Roseivivax halotolerans</name>
    <dbReference type="NCBI Taxonomy" id="93684"/>
    <lineage>
        <taxon>Bacteria</taxon>
        <taxon>Pseudomonadati</taxon>
        <taxon>Pseudomonadota</taxon>
        <taxon>Alphaproteobacteria</taxon>
        <taxon>Rhodobacterales</taxon>
        <taxon>Roseobacteraceae</taxon>
        <taxon>Roseivivax</taxon>
    </lineage>
</organism>